<dbReference type="AlphaFoldDB" id="A0A3A2ZL41"/>
<dbReference type="Proteomes" id="UP000266188">
    <property type="component" value="Unassembled WGS sequence"/>
</dbReference>
<reference evidence="2" key="1">
    <citation type="submission" date="2017-02" db="EMBL/GenBank/DDBJ databases">
        <authorList>
            <person name="Tafer H."/>
            <person name="Lopandic K."/>
        </authorList>
    </citation>
    <scope>NUCLEOTIDE SEQUENCE [LARGE SCALE GENOMIC DNA]</scope>
    <source>
        <strain evidence="2">CBS 366.77</strain>
    </source>
</reference>
<evidence type="ECO:0000313" key="2">
    <source>
        <dbReference type="Proteomes" id="UP000266188"/>
    </source>
</evidence>
<name>A0A3A2ZL41_9EURO</name>
<gene>
    <name evidence="1" type="ORF">PHISCL_03774</name>
</gene>
<protein>
    <submittedName>
        <fullName evidence="1">Uncharacterized protein</fullName>
    </submittedName>
</protein>
<dbReference type="EMBL" id="MVGC01000102">
    <property type="protein sequence ID" value="RJE23862.1"/>
    <property type="molecule type" value="Genomic_DNA"/>
</dbReference>
<comment type="caution">
    <text evidence="1">The sequence shown here is derived from an EMBL/GenBank/DDBJ whole genome shotgun (WGS) entry which is preliminary data.</text>
</comment>
<evidence type="ECO:0000313" key="1">
    <source>
        <dbReference type="EMBL" id="RJE23862.1"/>
    </source>
</evidence>
<accession>A0A3A2ZL41</accession>
<sequence length="323" mass="38260">MEETRAKHSDIIEGLTQLLNLFAELRYIYQTDIHSPPHLAPQIDVPLLQRAGLEAEVIDLAQLLPALRNEVIWGYQEEGIEMIRHAKLANYFVQPAGDCSEDFLNDMRWADYTDKNKGLLPPSILRLTFPTYYYGINVLYDVSDQSIIEWCSLEYKKWQDCPRQPAKAFFSKILHKFRTLEYIPFFNPEDWDEVPNRRVIEDPRIFQNTFIGGIRLPPDYQESLRRFRGTKQETYLRQLVNELNAWRKLYRDCGWDGAGTAFDAELFERKRIEWLRASNDLLFDLGNWTEPPNPQSEEQRIAREEYFQRWEALWAEWVGDDAL</sequence>
<proteinExistence type="predicted"/>
<organism evidence="1 2">
    <name type="scientific">Aspergillus sclerotialis</name>
    <dbReference type="NCBI Taxonomy" id="2070753"/>
    <lineage>
        <taxon>Eukaryota</taxon>
        <taxon>Fungi</taxon>
        <taxon>Dikarya</taxon>
        <taxon>Ascomycota</taxon>
        <taxon>Pezizomycotina</taxon>
        <taxon>Eurotiomycetes</taxon>
        <taxon>Eurotiomycetidae</taxon>
        <taxon>Eurotiales</taxon>
        <taxon>Aspergillaceae</taxon>
        <taxon>Aspergillus</taxon>
        <taxon>Aspergillus subgen. Polypaecilum</taxon>
    </lineage>
</organism>
<keyword evidence="2" id="KW-1185">Reference proteome</keyword>
<dbReference type="OrthoDB" id="5343383at2759"/>